<feature type="region of interest" description="Disordered" evidence="5">
    <location>
        <begin position="279"/>
        <end position="307"/>
    </location>
</feature>
<feature type="domain" description="RNA polymerase sigma factor 70 region 4 type 2" evidence="7">
    <location>
        <begin position="139"/>
        <end position="189"/>
    </location>
</feature>
<dbReference type="EMBL" id="CP053452">
    <property type="protein sequence ID" value="QJW97454.1"/>
    <property type="molecule type" value="Genomic_DNA"/>
</dbReference>
<feature type="compositionally biased region" description="Pro residues" evidence="5">
    <location>
        <begin position="282"/>
        <end position="291"/>
    </location>
</feature>
<dbReference type="Proteomes" id="UP000503447">
    <property type="component" value="Chromosome"/>
</dbReference>
<evidence type="ECO:0000256" key="1">
    <source>
        <dbReference type="ARBA" id="ARBA00010641"/>
    </source>
</evidence>
<gene>
    <name evidence="8" type="ORF">FTUN_5028</name>
</gene>
<organism evidence="8 9">
    <name type="scientific">Frigoriglobus tundricola</name>
    <dbReference type="NCBI Taxonomy" id="2774151"/>
    <lineage>
        <taxon>Bacteria</taxon>
        <taxon>Pseudomonadati</taxon>
        <taxon>Planctomycetota</taxon>
        <taxon>Planctomycetia</taxon>
        <taxon>Gemmatales</taxon>
        <taxon>Gemmataceae</taxon>
        <taxon>Frigoriglobus</taxon>
    </lineage>
</organism>
<dbReference type="InterPro" id="IPR036388">
    <property type="entry name" value="WH-like_DNA-bd_sf"/>
</dbReference>
<keyword evidence="4" id="KW-0804">Transcription</keyword>
<comment type="similarity">
    <text evidence="1">Belongs to the sigma-70 factor family. ECF subfamily.</text>
</comment>
<evidence type="ECO:0000256" key="2">
    <source>
        <dbReference type="ARBA" id="ARBA00023015"/>
    </source>
</evidence>
<evidence type="ECO:0000259" key="6">
    <source>
        <dbReference type="Pfam" id="PF04542"/>
    </source>
</evidence>
<dbReference type="InterPro" id="IPR007627">
    <property type="entry name" value="RNA_pol_sigma70_r2"/>
</dbReference>
<feature type="domain" description="RNA polymerase sigma-70 region 2" evidence="6">
    <location>
        <begin position="45"/>
        <end position="109"/>
    </location>
</feature>
<keyword evidence="2" id="KW-0805">Transcription regulation</keyword>
<dbReference type="AlphaFoldDB" id="A0A6M5YVF0"/>
<evidence type="ECO:0000313" key="8">
    <source>
        <dbReference type="EMBL" id="QJW97454.1"/>
    </source>
</evidence>
<evidence type="ECO:0000256" key="4">
    <source>
        <dbReference type="ARBA" id="ARBA00023163"/>
    </source>
</evidence>
<dbReference type="InterPro" id="IPR013249">
    <property type="entry name" value="RNA_pol_sigma70_r4_t2"/>
</dbReference>
<dbReference type="PANTHER" id="PTHR43133">
    <property type="entry name" value="RNA POLYMERASE ECF-TYPE SIGMA FACTO"/>
    <property type="match status" value="1"/>
</dbReference>
<evidence type="ECO:0000313" key="9">
    <source>
        <dbReference type="Proteomes" id="UP000503447"/>
    </source>
</evidence>
<dbReference type="RefSeq" id="WP_171472816.1">
    <property type="nucleotide sequence ID" value="NZ_CP053452.2"/>
</dbReference>
<evidence type="ECO:0000256" key="5">
    <source>
        <dbReference type="SAM" id="MobiDB-lite"/>
    </source>
</evidence>
<evidence type="ECO:0008006" key="10">
    <source>
        <dbReference type="Google" id="ProtNLM"/>
    </source>
</evidence>
<dbReference type="InterPro" id="IPR013325">
    <property type="entry name" value="RNA_pol_sigma_r2"/>
</dbReference>
<keyword evidence="3" id="KW-0731">Sigma factor</keyword>
<reference evidence="9" key="1">
    <citation type="submission" date="2020-05" db="EMBL/GenBank/DDBJ databases">
        <title>Frigoriglobus tundricola gen. nov., sp. nov., a psychrotolerant cellulolytic planctomycete of the family Gemmataceae with two divergent copies of 16S rRNA gene.</title>
        <authorList>
            <person name="Kulichevskaya I.S."/>
            <person name="Ivanova A.A."/>
            <person name="Naumoff D.G."/>
            <person name="Beletsky A.V."/>
            <person name="Rijpstra W.I.C."/>
            <person name="Sinninghe Damste J.S."/>
            <person name="Mardanov A.V."/>
            <person name="Ravin N.V."/>
            <person name="Dedysh S.N."/>
        </authorList>
    </citation>
    <scope>NUCLEOTIDE SEQUENCE [LARGE SCALE GENOMIC DNA]</scope>
    <source>
        <strain evidence="9">PL17</strain>
    </source>
</reference>
<dbReference type="Gene3D" id="1.10.10.10">
    <property type="entry name" value="Winged helix-like DNA-binding domain superfamily/Winged helix DNA-binding domain"/>
    <property type="match status" value="1"/>
</dbReference>
<dbReference type="GO" id="GO:0016987">
    <property type="term" value="F:sigma factor activity"/>
    <property type="evidence" value="ECO:0007669"/>
    <property type="project" value="UniProtKB-KW"/>
</dbReference>
<dbReference type="InterPro" id="IPR039425">
    <property type="entry name" value="RNA_pol_sigma-70-like"/>
</dbReference>
<dbReference type="GO" id="GO:0006352">
    <property type="term" value="P:DNA-templated transcription initiation"/>
    <property type="evidence" value="ECO:0007669"/>
    <property type="project" value="InterPro"/>
</dbReference>
<dbReference type="SUPFAM" id="SSF88659">
    <property type="entry name" value="Sigma3 and sigma4 domains of RNA polymerase sigma factors"/>
    <property type="match status" value="1"/>
</dbReference>
<dbReference type="Pfam" id="PF04542">
    <property type="entry name" value="Sigma70_r2"/>
    <property type="match status" value="1"/>
</dbReference>
<dbReference type="GO" id="GO:0003677">
    <property type="term" value="F:DNA binding"/>
    <property type="evidence" value="ECO:0007669"/>
    <property type="project" value="InterPro"/>
</dbReference>
<name>A0A6M5YVF0_9BACT</name>
<dbReference type="NCBIfam" id="TIGR02937">
    <property type="entry name" value="sigma70-ECF"/>
    <property type="match status" value="1"/>
</dbReference>
<protein>
    <recommendedName>
        <fullName evidence="10">ECF RNA polymerase sigma factor SigE</fullName>
    </recommendedName>
</protein>
<proteinExistence type="inferred from homology"/>
<accession>A0A6M5YVF0</accession>
<dbReference type="InterPro" id="IPR013324">
    <property type="entry name" value="RNA_pol_sigma_r3/r4-like"/>
</dbReference>
<keyword evidence="9" id="KW-1185">Reference proteome</keyword>
<dbReference type="PANTHER" id="PTHR43133:SF51">
    <property type="entry name" value="RNA POLYMERASE SIGMA FACTOR"/>
    <property type="match status" value="1"/>
</dbReference>
<dbReference type="KEGG" id="ftj:FTUN_5028"/>
<dbReference type="Gene3D" id="1.10.1740.10">
    <property type="match status" value="1"/>
</dbReference>
<dbReference type="SUPFAM" id="SSF88946">
    <property type="entry name" value="Sigma2 domain of RNA polymerase sigma factors"/>
    <property type="match status" value="1"/>
</dbReference>
<sequence>MAVDSPNALSRHIRHRAGLAESDVTDGQLLDRFAGARDEAAFAELVRRHGPMVLSVCRRTVGNADDADDAFQATFLVLARKARGLTALPTLAGWAYQAARRSALKARATAVRRRAREAAAARPEGTEEMPDQADVLAGIEQELARLPKRYRDPLVLCGLCGRSRKEVAAQLGVREGTLASRLATARAMLAERLRRRGVAVPIVAITVWESSASGGVPAALADATMKVVTGTVPAAVGRIASEVTRAMFLSQFRTGALVLAAVAMASAAGVSALAGGTANPPAGDPKGPPNPSVTLAAKAPAPVPPNPAWKTEFNKAYGLKDGEVMKRIAPPFPDCRLEYFKNTPGYEQMAALPPRHRPNFLSFRVNAKGDPERPWGLQQQEVDVRGVLMMAVRIPMLEVEGEDGALATPVGGDFVYRGASSVEERVAALNRILRAECKLAVKLTFREVEREVVVARGTLKVAPLAGQDKNHVEVFAKEIGKGEAWGSRNDLNGFMIDLGEFLGRRIVNEAKAGKDGVISYGLSVRQTPPHFRLEPPHPKYDPKIVYDPAIDAEDRDPKLVLRNVEKQTGLTFTTEKRKVRVLFVEQEKK</sequence>
<evidence type="ECO:0000259" key="7">
    <source>
        <dbReference type="Pfam" id="PF08281"/>
    </source>
</evidence>
<evidence type="ECO:0000256" key="3">
    <source>
        <dbReference type="ARBA" id="ARBA00023082"/>
    </source>
</evidence>
<dbReference type="InterPro" id="IPR014284">
    <property type="entry name" value="RNA_pol_sigma-70_dom"/>
</dbReference>
<dbReference type="Pfam" id="PF08281">
    <property type="entry name" value="Sigma70_r4_2"/>
    <property type="match status" value="1"/>
</dbReference>